<keyword evidence="3 5" id="KW-0808">Transferase</keyword>
<feature type="domain" description="Glycosyltransferase 2-like" evidence="4">
    <location>
        <begin position="8"/>
        <end position="132"/>
    </location>
</feature>
<name>A0A1H6CAL5_9SPHI</name>
<comment type="similarity">
    <text evidence="1">Belongs to the glycosyltransferase 2 family.</text>
</comment>
<dbReference type="EMBL" id="FNUT01000014">
    <property type="protein sequence ID" value="SEG69807.1"/>
    <property type="molecule type" value="Genomic_DNA"/>
</dbReference>
<dbReference type="PANTHER" id="PTHR43179">
    <property type="entry name" value="RHAMNOSYLTRANSFERASE WBBL"/>
    <property type="match status" value="1"/>
</dbReference>
<evidence type="ECO:0000313" key="5">
    <source>
        <dbReference type="EMBL" id="SEG69807.1"/>
    </source>
</evidence>
<keyword evidence="2" id="KW-0328">Glycosyltransferase</keyword>
<evidence type="ECO:0000256" key="3">
    <source>
        <dbReference type="ARBA" id="ARBA00022679"/>
    </source>
</evidence>
<protein>
    <submittedName>
        <fullName evidence="5">Glycosyltransferase, GT2 family</fullName>
    </submittedName>
</protein>
<dbReference type="RefSeq" id="WP_103907659.1">
    <property type="nucleotide sequence ID" value="NZ_CP049246.1"/>
</dbReference>
<dbReference type="Proteomes" id="UP000236731">
    <property type="component" value="Unassembled WGS sequence"/>
</dbReference>
<organism evidence="5 6">
    <name type="scientific">Sphingobacterium lactis</name>
    <dbReference type="NCBI Taxonomy" id="797291"/>
    <lineage>
        <taxon>Bacteria</taxon>
        <taxon>Pseudomonadati</taxon>
        <taxon>Bacteroidota</taxon>
        <taxon>Sphingobacteriia</taxon>
        <taxon>Sphingobacteriales</taxon>
        <taxon>Sphingobacteriaceae</taxon>
        <taxon>Sphingobacterium</taxon>
    </lineage>
</organism>
<proteinExistence type="inferred from homology"/>
<dbReference type="AlphaFoldDB" id="A0A1H6CAL5"/>
<evidence type="ECO:0000259" key="4">
    <source>
        <dbReference type="Pfam" id="PF00535"/>
    </source>
</evidence>
<dbReference type="Pfam" id="PF00535">
    <property type="entry name" value="Glycos_transf_2"/>
    <property type="match status" value="1"/>
</dbReference>
<evidence type="ECO:0000256" key="2">
    <source>
        <dbReference type="ARBA" id="ARBA00022676"/>
    </source>
</evidence>
<evidence type="ECO:0000256" key="1">
    <source>
        <dbReference type="ARBA" id="ARBA00006739"/>
    </source>
</evidence>
<gene>
    <name evidence="5" type="ORF">SAMN05421877_11444</name>
</gene>
<sequence length="397" mass="46259">MDFEKRVSLIVGLRNNLDYTIAFYNRVRALYQQVEIVFVSYGSTDGTHEWLDNLQDECVKYHYENESKSLSHTYNKGVELASSELVSYLHNDLIIGEGFVEELVKAWKKRTVLIYSLVEPPIFVSDEQNWKTIRDFGSDLETFDMGAFNDYVSGVMASDAKPFVTKDESFFLCVEKEWLVEMGGLDTTFQPMFCEDSDLMMRFHIQDAELIQVPKAVAYHFVSKTSRFSKEFEKKSKEIDELGIRNFYRKWRCSPQASFKHSYDLVAVVKNATPDGLYKIEPFFAKVYTDLPKAEYIDKYQHTTAIDLSDRIEPIDEIPYHDVVVHLDEKQLTEKDYQRIRALSDIISRNRIKMKHPLKSLFKDYSKIKTGHISGKIFNFNPLERSFSISTPIKNNS</sequence>
<dbReference type="PANTHER" id="PTHR43179:SF12">
    <property type="entry name" value="GALACTOFURANOSYLTRANSFERASE GLFT2"/>
    <property type="match status" value="1"/>
</dbReference>
<dbReference type="Gene3D" id="3.90.550.10">
    <property type="entry name" value="Spore Coat Polysaccharide Biosynthesis Protein SpsA, Chain A"/>
    <property type="match status" value="1"/>
</dbReference>
<accession>A0A1H6CAL5</accession>
<evidence type="ECO:0000313" key="6">
    <source>
        <dbReference type="Proteomes" id="UP000236731"/>
    </source>
</evidence>
<dbReference type="SUPFAM" id="SSF53448">
    <property type="entry name" value="Nucleotide-diphospho-sugar transferases"/>
    <property type="match status" value="1"/>
</dbReference>
<dbReference type="GO" id="GO:0016757">
    <property type="term" value="F:glycosyltransferase activity"/>
    <property type="evidence" value="ECO:0007669"/>
    <property type="project" value="UniProtKB-KW"/>
</dbReference>
<dbReference type="InterPro" id="IPR029044">
    <property type="entry name" value="Nucleotide-diphossugar_trans"/>
</dbReference>
<dbReference type="InterPro" id="IPR001173">
    <property type="entry name" value="Glyco_trans_2-like"/>
</dbReference>
<keyword evidence="6" id="KW-1185">Reference proteome</keyword>
<reference evidence="6" key="1">
    <citation type="submission" date="2016-10" db="EMBL/GenBank/DDBJ databases">
        <authorList>
            <person name="Varghese N."/>
            <person name="Submissions S."/>
        </authorList>
    </citation>
    <scope>NUCLEOTIDE SEQUENCE [LARGE SCALE GENOMIC DNA]</scope>
    <source>
        <strain evidence="6">DSM 22361</strain>
    </source>
</reference>